<dbReference type="EMBL" id="JACCBM010000001">
    <property type="protein sequence ID" value="NYD69102.1"/>
    <property type="molecule type" value="Genomic_DNA"/>
</dbReference>
<evidence type="ECO:0000313" key="3">
    <source>
        <dbReference type="EMBL" id="NYD69102.1"/>
    </source>
</evidence>
<dbReference type="InterPro" id="IPR009057">
    <property type="entry name" value="Homeodomain-like_sf"/>
</dbReference>
<dbReference type="InterPro" id="IPR036271">
    <property type="entry name" value="Tet_transcr_reg_TetR-rel_C_sf"/>
</dbReference>
<dbReference type="SUPFAM" id="SSF46689">
    <property type="entry name" value="Homeodomain-like"/>
    <property type="match status" value="1"/>
</dbReference>
<reference evidence="3 4" key="1">
    <citation type="submission" date="2020-07" db="EMBL/GenBank/DDBJ databases">
        <title>Sequencing the genomes of 1000 actinobacteria strains.</title>
        <authorList>
            <person name="Klenk H.-P."/>
        </authorList>
    </citation>
    <scope>NUCLEOTIDE SEQUENCE [LARGE SCALE GENOMIC DNA]</scope>
    <source>
        <strain evidence="3 4">DSM 26474</strain>
    </source>
</reference>
<sequence>MASSPQRTVRKSAAERSAEIRDAARAIARADGLVGVTLRSVGARVGVVPALVAHYEPSTEALVAETFRAIASAELDEVVAVTQREGSAVGRLRALLATTLDPARDPVTAVWVDAWSLGRRNEPLAGAVHELGGRWESVVAGILEQGAAAGEFTVADRDGLAWLVVAIVDGLNAQSAVHDRHDAARARLVQRAVARELGLPPTALA</sequence>
<dbReference type="AlphaFoldDB" id="A0A852S9T0"/>
<protein>
    <submittedName>
        <fullName evidence="3">AcrR family transcriptional regulator</fullName>
    </submittedName>
</protein>
<gene>
    <name evidence="3" type="ORF">BJ984_000260</name>
</gene>
<dbReference type="InterPro" id="IPR039538">
    <property type="entry name" value="BetI_C"/>
</dbReference>
<keyword evidence="1" id="KW-0238">DNA-binding</keyword>
<dbReference type="RefSeq" id="WP_179546487.1">
    <property type="nucleotide sequence ID" value="NZ_BSEW01000001.1"/>
</dbReference>
<keyword evidence="4" id="KW-1185">Reference proteome</keyword>
<dbReference type="SUPFAM" id="SSF48498">
    <property type="entry name" value="Tetracyclin repressor-like, C-terminal domain"/>
    <property type="match status" value="1"/>
</dbReference>
<dbReference type="PANTHER" id="PTHR30055:SF200">
    <property type="entry name" value="HTH-TYPE TRANSCRIPTIONAL REPRESSOR BDCR"/>
    <property type="match status" value="1"/>
</dbReference>
<dbReference type="Proteomes" id="UP000549913">
    <property type="component" value="Unassembled WGS sequence"/>
</dbReference>
<evidence type="ECO:0000313" key="4">
    <source>
        <dbReference type="Proteomes" id="UP000549913"/>
    </source>
</evidence>
<evidence type="ECO:0000256" key="1">
    <source>
        <dbReference type="ARBA" id="ARBA00023125"/>
    </source>
</evidence>
<feature type="domain" description="BetI-type transcriptional repressor C-terminal" evidence="2">
    <location>
        <begin position="91"/>
        <end position="197"/>
    </location>
</feature>
<dbReference type="GO" id="GO:0000976">
    <property type="term" value="F:transcription cis-regulatory region binding"/>
    <property type="evidence" value="ECO:0007669"/>
    <property type="project" value="TreeGrafter"/>
</dbReference>
<dbReference type="InterPro" id="IPR050109">
    <property type="entry name" value="HTH-type_TetR-like_transc_reg"/>
</dbReference>
<proteinExistence type="predicted"/>
<dbReference type="Pfam" id="PF13977">
    <property type="entry name" value="TetR_C_6"/>
    <property type="match status" value="1"/>
</dbReference>
<dbReference type="PANTHER" id="PTHR30055">
    <property type="entry name" value="HTH-TYPE TRANSCRIPTIONAL REGULATOR RUTR"/>
    <property type="match status" value="1"/>
</dbReference>
<accession>A0A852S9T0</accession>
<dbReference type="GO" id="GO:0003700">
    <property type="term" value="F:DNA-binding transcription factor activity"/>
    <property type="evidence" value="ECO:0007669"/>
    <property type="project" value="TreeGrafter"/>
</dbReference>
<dbReference type="Gene3D" id="1.10.357.10">
    <property type="entry name" value="Tetracycline Repressor, domain 2"/>
    <property type="match status" value="1"/>
</dbReference>
<evidence type="ECO:0000259" key="2">
    <source>
        <dbReference type="Pfam" id="PF13977"/>
    </source>
</evidence>
<comment type="caution">
    <text evidence="3">The sequence shown here is derived from an EMBL/GenBank/DDBJ whole genome shotgun (WGS) entry which is preliminary data.</text>
</comment>
<name>A0A852S9T0_9MICO</name>
<organism evidence="3 4">
    <name type="scientific">Herbiconiux flava</name>
    <dbReference type="NCBI Taxonomy" id="881268"/>
    <lineage>
        <taxon>Bacteria</taxon>
        <taxon>Bacillati</taxon>
        <taxon>Actinomycetota</taxon>
        <taxon>Actinomycetes</taxon>
        <taxon>Micrococcales</taxon>
        <taxon>Microbacteriaceae</taxon>
        <taxon>Herbiconiux</taxon>
    </lineage>
</organism>